<keyword evidence="2" id="KW-1185">Reference proteome</keyword>
<dbReference type="EMBL" id="JANRMS010000100">
    <property type="protein sequence ID" value="KAJ3546815.1"/>
    <property type="molecule type" value="Genomic_DNA"/>
</dbReference>
<reference evidence="1" key="1">
    <citation type="submission" date="2022-08" db="EMBL/GenBank/DDBJ databases">
        <title>Genome Sequence of Fusarium decemcellulare.</title>
        <authorList>
            <person name="Buettner E."/>
        </authorList>
    </citation>
    <scope>NUCLEOTIDE SEQUENCE</scope>
    <source>
        <strain evidence="1">Babe19</strain>
    </source>
</reference>
<protein>
    <submittedName>
        <fullName evidence="1">Uncharacterized protein</fullName>
    </submittedName>
</protein>
<accession>A0ACC1SV09</accession>
<evidence type="ECO:0000313" key="1">
    <source>
        <dbReference type="EMBL" id="KAJ3546815.1"/>
    </source>
</evidence>
<name>A0ACC1SV09_9HYPO</name>
<proteinExistence type="predicted"/>
<gene>
    <name evidence="1" type="ORF">NM208_g1831</name>
</gene>
<dbReference type="Proteomes" id="UP001148629">
    <property type="component" value="Unassembled WGS sequence"/>
</dbReference>
<comment type="caution">
    <text evidence="1">The sequence shown here is derived from an EMBL/GenBank/DDBJ whole genome shotgun (WGS) entry which is preliminary data.</text>
</comment>
<sequence>MCFTNTRTKICDREYDDLLRANARMTWGAPCKGAIQDHIISNRLTPLRRWKQFSRLLQALYLKQNGRNVENLMRPKVKDAVTRVINEMVKGKLIRRKSRGEEVYYAWRSDADNFIGVGGWHHDWSVEAGRLLGNKNRKPRPSDAPGRSKPPTPPRRGKGTGRLEAVQANTAAGRSGDPTISREHDDDDDGGTPVTYNTDSEASADSSDDDDQDDDDDDVDDDTADDDSDEGCDDASDAVTKGDSGGDQDSHADSDTEMKDAPPIKHQHDVRHCHHWHKPCDDPPPLCPWPKSPETSSSPLSSSCSFTPASTATTPITPVTQHYPAPESKLPSPQVFRLSTTMSVCSLAPSESVSSIGVRGVNTHQPMEQPREMSGALVDWDDVRAEFREYSAHQLFTMVDETAEIIIGLLTRSQAMRIVQEKSDFPKRVETIVELHFKCVEVIKEVLVEKTGWPKEIMCFGGEFWWWMKYESLCG</sequence>
<evidence type="ECO:0000313" key="2">
    <source>
        <dbReference type="Proteomes" id="UP001148629"/>
    </source>
</evidence>
<organism evidence="1 2">
    <name type="scientific">Fusarium decemcellulare</name>
    <dbReference type="NCBI Taxonomy" id="57161"/>
    <lineage>
        <taxon>Eukaryota</taxon>
        <taxon>Fungi</taxon>
        <taxon>Dikarya</taxon>
        <taxon>Ascomycota</taxon>
        <taxon>Pezizomycotina</taxon>
        <taxon>Sordariomycetes</taxon>
        <taxon>Hypocreomycetidae</taxon>
        <taxon>Hypocreales</taxon>
        <taxon>Nectriaceae</taxon>
        <taxon>Fusarium</taxon>
        <taxon>Fusarium decemcellulare species complex</taxon>
    </lineage>
</organism>